<sequence length="88" mass="9391">MLGRLALQHTSEGITVTLLFIGTARREDKRTAACEQDAPIQSKLSKMATGGSMVIQCLCAASEALGHCNEIVGRLIPPSPLPFIPTTR</sequence>
<organism evidence="1 2">
    <name type="scientific">Batillaria attramentaria</name>
    <dbReference type="NCBI Taxonomy" id="370345"/>
    <lineage>
        <taxon>Eukaryota</taxon>
        <taxon>Metazoa</taxon>
        <taxon>Spiralia</taxon>
        <taxon>Lophotrochozoa</taxon>
        <taxon>Mollusca</taxon>
        <taxon>Gastropoda</taxon>
        <taxon>Caenogastropoda</taxon>
        <taxon>Sorbeoconcha</taxon>
        <taxon>Cerithioidea</taxon>
        <taxon>Batillariidae</taxon>
        <taxon>Batillaria</taxon>
    </lineage>
</organism>
<reference evidence="1 2" key="1">
    <citation type="journal article" date="2023" name="Sci. Data">
        <title>Genome assembly of the Korean intertidal mud-creeper Batillaria attramentaria.</title>
        <authorList>
            <person name="Patra A.K."/>
            <person name="Ho P.T."/>
            <person name="Jun S."/>
            <person name="Lee S.J."/>
            <person name="Kim Y."/>
            <person name="Won Y.J."/>
        </authorList>
    </citation>
    <scope>NUCLEOTIDE SEQUENCE [LARGE SCALE GENOMIC DNA]</scope>
    <source>
        <strain evidence="1">Wonlab-2016</strain>
    </source>
</reference>
<comment type="caution">
    <text evidence="1">The sequence shown here is derived from an EMBL/GenBank/DDBJ whole genome shotgun (WGS) entry which is preliminary data.</text>
</comment>
<evidence type="ECO:0000313" key="1">
    <source>
        <dbReference type="EMBL" id="KAK7491185.1"/>
    </source>
</evidence>
<protein>
    <submittedName>
        <fullName evidence="1">Uncharacterized protein</fullName>
    </submittedName>
</protein>
<gene>
    <name evidence="1" type="ORF">BaRGS_00017622</name>
</gene>
<name>A0ABD0KWL4_9CAEN</name>
<accession>A0ABD0KWL4</accession>
<dbReference type="EMBL" id="JACVVK020000118">
    <property type="protein sequence ID" value="KAK7491185.1"/>
    <property type="molecule type" value="Genomic_DNA"/>
</dbReference>
<evidence type="ECO:0000313" key="2">
    <source>
        <dbReference type="Proteomes" id="UP001519460"/>
    </source>
</evidence>
<proteinExistence type="predicted"/>
<keyword evidence="2" id="KW-1185">Reference proteome</keyword>
<dbReference type="AlphaFoldDB" id="A0ABD0KWL4"/>
<dbReference type="Proteomes" id="UP001519460">
    <property type="component" value="Unassembled WGS sequence"/>
</dbReference>